<dbReference type="SMART" id="SM00388">
    <property type="entry name" value="HisKA"/>
    <property type="match status" value="1"/>
</dbReference>
<dbReference type="InterPro" id="IPR003594">
    <property type="entry name" value="HATPase_dom"/>
</dbReference>
<feature type="transmembrane region" description="Helical" evidence="7">
    <location>
        <begin position="12"/>
        <end position="32"/>
    </location>
</feature>
<evidence type="ECO:0000256" key="3">
    <source>
        <dbReference type="ARBA" id="ARBA00022553"/>
    </source>
</evidence>
<feature type="modified residue" description="4-aspartylphosphate" evidence="6">
    <location>
        <position position="1909"/>
    </location>
</feature>
<feature type="domain" description="PAC" evidence="11">
    <location>
        <begin position="1191"/>
        <end position="1241"/>
    </location>
</feature>
<dbReference type="Gene3D" id="1.10.287.130">
    <property type="match status" value="1"/>
</dbReference>
<dbReference type="InterPro" id="IPR035965">
    <property type="entry name" value="PAS-like_dom_sf"/>
</dbReference>
<evidence type="ECO:0000259" key="9">
    <source>
        <dbReference type="PROSITE" id="PS50110"/>
    </source>
</evidence>
<dbReference type="CDD" id="cd00082">
    <property type="entry name" value="HisKA"/>
    <property type="match status" value="1"/>
</dbReference>
<dbReference type="InterPro" id="IPR052162">
    <property type="entry name" value="Sensor_kinase/Photoreceptor"/>
</dbReference>
<dbReference type="SMART" id="SM00448">
    <property type="entry name" value="REC"/>
    <property type="match status" value="1"/>
</dbReference>
<sequence>MVALQARRLAQHYALLLTIIAVPLLVLILALAGGQLERQRQMLLDGLAIAVEAESRSLAPLAQAGDGELVAERLRGGEWRVGAAWIVDRRSGTVLAGSSGKALPAELASLPAGELARPGSGFRPLGGQLVLARPLGSAPFALLYAIPEGEARRLTLGHSVPYGLILFGLLATVLTAQLVLQRRFVRPALALVGHIDALSRGQADAGPRVPRLWQPWLDAVGEAFARSGQLQARLAASEARLKAAAESIPEGLAIFDADDRLAFCNSRYPEHLAANARATMALGRSRAEWRRDALALGPIYRRPAAGEDRDAADRERQLVDGRWIRVRERPMPDGGCLVLTSDVTDRIRTETVLEESRRTHEAVLAAALDCFVRVDGTGRIVAFNPAAERTFGYAQAEAIGRPLDELLVPERHREAHAKGFARHLATGESHILGRRIEVTARCKDGREIPVEVVVVAARHGDRPAYAAYMRDLSEQKRADAALRASEARFLAAAESIPDGLMILDAEDRIVFHNSRHPELLPPALREVLRPGVRFEDWVREGLARGPVYHPDMGADYADVRLASRRRDGASEREHKHADGRWVRVREAPMPDGGRVILTTDVTAQREAEAALRASEARFLAAAESIPDGLAIFDAEDRFVYFNSRYPEHVTESLRPGLALGVRFEDWIREGLARGPIYHPDMGDDFLGRRFAWHGQERSEHEQKLIDGRWLRLRESRMADGGRVLLTTDVTEQHRREQDLTLLAMAVEQVGDPVEITDAAGRFTYVNPAFTRVTGYTAEEVIGREPQAVLHSGQHPPAFFVAMKEQLDRGEGWHGTIVNRRKDGELVHQNTTISPLRDEAGHITHYVAVKRDVTEQEKAEAALRASEARYRALVETQTEFVVRQTPEGRLTFVNEAYCRYLGLPREVLLGRLWDEFAAIVPEDHIDLAAHIARLSPDRPSEPIEIRVVLPDGSEHLEHWVDTGVFDAQGRVVEIQAVGRDVTEQKRAERALKESEARYRAVVEGQSEFILRVRPDGTLSFVNDAYCRYRGLTREVLLGGFNDIYHYPPEQQAKIHAAWAGLTPEFPSVTYELVKPGEDGGERWEEWTDTAIFAPNGRVIEYQAIGRDVTERKRAEQALRESEARFRLIAEGVPLPIAITALDEHRVLFVNAKAREVFGIEVGEGREAVARFWADPRQRDEIARRLVLEGAVEQAEVRVRRQDGTAFDALLSARPIRYAGSRAVLGVIIDITERRRMEEALRASEARLTALMDHAPLVVHLKDREGRYLLANPESAKIFGREPASMIGRTPSDVFPPAEAAMIDRHHREVLETGDVVVHEEHQPSLDAYQWSIVIRFPIRDASGAVAVVGGFALDITERKRAEAALVASEQRFRTIADLHPTPMLIARLDDRRILFANRAYRELFGPPGERLDPAFSCDGPGLQDAIFAAVGRGEPVESREVALCTAAGAACPSMLTARGIDYEGARCCVMSFLDLTALKRAEAALRASEQRFRSIAEAHPMPLVIVRRVDGRFLFANTPFRQLFGLGDGPLDDLRPEELYADPDGRQRFLEVIRVQGGVDALEQNLRRCDGTVFPAAITSRVIDYEGERAFVSSVIDLSERKAAEAEIQRQREALHQSEKLTALGALLAGVAHELNNPLSVVVGYASMLQELAPDEGTRTRAERVHAAAERCARIVKTFLAMARSRPPQRGPVSLGDVVEAALELSAYGLRTAGIEVVRELAPDLPAVWGDSDQLHQVLTNLIVNAQQALLHRAPPRRLVVRARRRDDRIVVEVEDNGPGMDETVRKRIFEPFFTTKPQGVGTGIGLSVCHGIVAAHGGRITVDSIPGTGTRFTVLLPLTAEALPTATAPAGDPGKPGRGKVLVVDDEKEIAELAALHLRRDGLAVEIVGSGREALARLEHGGFDLVVSDLRMPDIDGVALIDAIQRDHPELAGRVLLITGDALGAGANEAVRRAGIPVLEKPLDLASLRAEVRRLLEGARARGGGER</sequence>
<dbReference type="PANTHER" id="PTHR43304">
    <property type="entry name" value="PHYTOCHROME-LIKE PROTEIN CPH1"/>
    <property type="match status" value="1"/>
</dbReference>
<dbReference type="InterPro" id="IPR001789">
    <property type="entry name" value="Sig_transdc_resp-reg_receiver"/>
</dbReference>
<reference evidence="12 13" key="1">
    <citation type="submission" date="2024-01" db="EMBL/GenBank/DDBJ databases">
        <title>Multi-omics insights into the function and evolution of sodium benzoate biodegradation pathways in Benzoatithermus flavus gen. nov., sp. nov. from hot spring.</title>
        <authorList>
            <person name="Hu C.-J."/>
            <person name="Li W.-J."/>
        </authorList>
    </citation>
    <scope>NUCLEOTIDE SEQUENCE [LARGE SCALE GENOMIC DNA]</scope>
    <source>
        <strain evidence="12 13">SYSU G07066</strain>
    </source>
</reference>
<dbReference type="InterPro" id="IPR011006">
    <property type="entry name" value="CheY-like_superfamily"/>
</dbReference>
<accession>A0ABU8XRI1</accession>
<evidence type="ECO:0000256" key="5">
    <source>
        <dbReference type="ARBA" id="ARBA00022777"/>
    </source>
</evidence>
<feature type="domain" description="PAC" evidence="11">
    <location>
        <begin position="1065"/>
        <end position="1119"/>
    </location>
</feature>
<keyword evidence="7" id="KW-1133">Transmembrane helix</keyword>
<comment type="caution">
    <text evidence="12">The sequence shown here is derived from an EMBL/GenBank/DDBJ whole genome shotgun (WGS) entry which is preliminary data.</text>
</comment>
<dbReference type="InterPro" id="IPR003661">
    <property type="entry name" value="HisK_dim/P_dom"/>
</dbReference>
<name>A0ABU8XRI1_9PROT</name>
<dbReference type="InterPro" id="IPR013767">
    <property type="entry name" value="PAS_fold"/>
</dbReference>
<feature type="domain" description="PAC" evidence="11">
    <location>
        <begin position="434"/>
        <end position="484"/>
    </location>
</feature>
<feature type="domain" description="PAC" evidence="11">
    <location>
        <begin position="940"/>
        <end position="992"/>
    </location>
</feature>
<dbReference type="SMART" id="SM00387">
    <property type="entry name" value="HATPase_c"/>
    <property type="match status" value="1"/>
</dbReference>
<dbReference type="PROSITE" id="PS50113">
    <property type="entry name" value="PAC"/>
    <property type="match status" value="7"/>
</dbReference>
<dbReference type="InterPro" id="IPR000014">
    <property type="entry name" value="PAS"/>
</dbReference>
<dbReference type="SUPFAM" id="SSF55874">
    <property type="entry name" value="ATPase domain of HSP90 chaperone/DNA topoisomerase II/histidine kinase"/>
    <property type="match status" value="1"/>
</dbReference>
<feature type="domain" description="PAS" evidence="10">
    <location>
        <begin position="738"/>
        <end position="783"/>
    </location>
</feature>
<dbReference type="Pfam" id="PF00989">
    <property type="entry name" value="PAS"/>
    <property type="match status" value="3"/>
</dbReference>
<dbReference type="Gene3D" id="3.30.450.20">
    <property type="entry name" value="PAS domain"/>
    <property type="match status" value="11"/>
</dbReference>
<evidence type="ECO:0000256" key="1">
    <source>
        <dbReference type="ARBA" id="ARBA00000085"/>
    </source>
</evidence>
<dbReference type="InterPro" id="IPR000700">
    <property type="entry name" value="PAS-assoc_C"/>
</dbReference>
<dbReference type="Pfam" id="PF00512">
    <property type="entry name" value="HisKA"/>
    <property type="match status" value="1"/>
</dbReference>
<evidence type="ECO:0000256" key="6">
    <source>
        <dbReference type="PROSITE-ProRule" id="PRU00169"/>
    </source>
</evidence>
<evidence type="ECO:0000256" key="2">
    <source>
        <dbReference type="ARBA" id="ARBA00012438"/>
    </source>
</evidence>
<dbReference type="Gene3D" id="3.30.565.10">
    <property type="entry name" value="Histidine kinase-like ATPase, C-terminal domain"/>
    <property type="match status" value="1"/>
</dbReference>
<dbReference type="InterPro" id="IPR036890">
    <property type="entry name" value="HATPase_C_sf"/>
</dbReference>
<dbReference type="SMART" id="SM00086">
    <property type="entry name" value="PAC"/>
    <property type="match status" value="7"/>
</dbReference>
<dbReference type="Pfam" id="PF00072">
    <property type="entry name" value="Response_reg"/>
    <property type="match status" value="1"/>
</dbReference>
<keyword evidence="7" id="KW-0812">Transmembrane</keyword>
<dbReference type="PROSITE" id="PS50109">
    <property type="entry name" value="HIS_KIN"/>
    <property type="match status" value="1"/>
</dbReference>
<feature type="domain" description="Response regulatory" evidence="9">
    <location>
        <begin position="1860"/>
        <end position="1976"/>
    </location>
</feature>
<keyword evidence="3 6" id="KW-0597">Phosphoprotein</keyword>
<feature type="domain" description="PAS" evidence="10">
    <location>
        <begin position="993"/>
        <end position="1037"/>
    </location>
</feature>
<gene>
    <name evidence="12" type="ORF">U1T56_07690</name>
</gene>
<evidence type="ECO:0000313" key="13">
    <source>
        <dbReference type="Proteomes" id="UP001375743"/>
    </source>
</evidence>
<evidence type="ECO:0000259" key="8">
    <source>
        <dbReference type="PROSITE" id="PS50109"/>
    </source>
</evidence>
<dbReference type="PANTHER" id="PTHR43304:SF1">
    <property type="entry name" value="PAC DOMAIN-CONTAINING PROTEIN"/>
    <property type="match status" value="1"/>
</dbReference>
<dbReference type="InterPro" id="IPR004358">
    <property type="entry name" value="Sig_transdc_His_kin-like_C"/>
</dbReference>
<dbReference type="CDD" id="cd00156">
    <property type="entry name" value="REC"/>
    <property type="match status" value="1"/>
</dbReference>
<dbReference type="InterPro" id="IPR005467">
    <property type="entry name" value="His_kinase_dom"/>
</dbReference>
<dbReference type="SUPFAM" id="SSF55785">
    <property type="entry name" value="PYP-like sensor domain (PAS domain)"/>
    <property type="match status" value="11"/>
</dbReference>
<dbReference type="EC" id="2.7.13.3" evidence="2"/>
<dbReference type="NCBIfam" id="TIGR00229">
    <property type="entry name" value="sensory_box"/>
    <property type="match status" value="7"/>
</dbReference>
<feature type="domain" description="PAS" evidence="10">
    <location>
        <begin position="356"/>
        <end position="427"/>
    </location>
</feature>
<proteinExistence type="predicted"/>
<feature type="domain" description="PAC" evidence="11">
    <location>
        <begin position="1310"/>
        <end position="1366"/>
    </location>
</feature>
<dbReference type="PROSITE" id="PS50110">
    <property type="entry name" value="RESPONSE_REGULATORY"/>
    <property type="match status" value="1"/>
</dbReference>
<dbReference type="Gene3D" id="3.40.50.2300">
    <property type="match status" value="1"/>
</dbReference>
<keyword evidence="5" id="KW-0418">Kinase</keyword>
<dbReference type="InterPro" id="IPR001610">
    <property type="entry name" value="PAC"/>
</dbReference>
<dbReference type="SUPFAM" id="SSF52172">
    <property type="entry name" value="CheY-like"/>
    <property type="match status" value="1"/>
</dbReference>
<organism evidence="12 13">
    <name type="scientific">Benzoatithermus flavus</name>
    <dbReference type="NCBI Taxonomy" id="3108223"/>
    <lineage>
        <taxon>Bacteria</taxon>
        <taxon>Pseudomonadati</taxon>
        <taxon>Pseudomonadota</taxon>
        <taxon>Alphaproteobacteria</taxon>
        <taxon>Geminicoccales</taxon>
        <taxon>Geminicoccaceae</taxon>
        <taxon>Benzoatithermus</taxon>
    </lineage>
</organism>
<dbReference type="Pfam" id="PF13426">
    <property type="entry name" value="PAS_9"/>
    <property type="match status" value="2"/>
</dbReference>
<keyword evidence="13" id="KW-1185">Reference proteome</keyword>
<feature type="domain" description="Histidine kinase" evidence="8">
    <location>
        <begin position="1629"/>
        <end position="1840"/>
    </location>
</feature>
<evidence type="ECO:0000256" key="4">
    <source>
        <dbReference type="ARBA" id="ARBA00022679"/>
    </source>
</evidence>
<evidence type="ECO:0000313" key="12">
    <source>
        <dbReference type="EMBL" id="MEK0083028.1"/>
    </source>
</evidence>
<comment type="catalytic activity">
    <reaction evidence="1">
        <text>ATP + protein L-histidine = ADP + protein N-phospho-L-histidine.</text>
        <dbReference type="EC" id="2.7.13.3"/>
    </reaction>
</comment>
<evidence type="ECO:0000259" key="10">
    <source>
        <dbReference type="PROSITE" id="PS50112"/>
    </source>
</evidence>
<dbReference type="SUPFAM" id="SSF47384">
    <property type="entry name" value="Homodimeric domain of signal transducing histidine kinase"/>
    <property type="match status" value="1"/>
</dbReference>
<protein>
    <recommendedName>
        <fullName evidence="2">histidine kinase</fullName>
        <ecNumber evidence="2">2.7.13.3</ecNumber>
    </recommendedName>
</protein>
<keyword evidence="4" id="KW-0808">Transferase</keyword>
<feature type="domain" description="PAC" evidence="11">
    <location>
        <begin position="810"/>
        <end position="864"/>
    </location>
</feature>
<feature type="domain" description="PAS" evidence="10">
    <location>
        <begin position="865"/>
        <end position="923"/>
    </location>
</feature>
<evidence type="ECO:0000259" key="11">
    <source>
        <dbReference type="PROSITE" id="PS50113"/>
    </source>
</evidence>
<dbReference type="InterPro" id="IPR013656">
    <property type="entry name" value="PAS_4"/>
</dbReference>
<feature type="domain" description="PAC" evidence="11">
    <location>
        <begin position="1559"/>
        <end position="1609"/>
    </location>
</feature>
<dbReference type="InterPro" id="IPR036097">
    <property type="entry name" value="HisK_dim/P_sf"/>
</dbReference>
<keyword evidence="7" id="KW-0472">Membrane</keyword>
<dbReference type="CDD" id="cd00130">
    <property type="entry name" value="PAS"/>
    <property type="match status" value="7"/>
</dbReference>
<dbReference type="PROSITE" id="PS50112">
    <property type="entry name" value="PAS"/>
    <property type="match status" value="5"/>
</dbReference>
<dbReference type="PRINTS" id="PR00344">
    <property type="entry name" value="BCTRLSENSOR"/>
</dbReference>
<dbReference type="Pfam" id="PF08448">
    <property type="entry name" value="PAS_4"/>
    <property type="match status" value="2"/>
</dbReference>
<evidence type="ECO:0000256" key="7">
    <source>
        <dbReference type="SAM" id="Phobius"/>
    </source>
</evidence>
<dbReference type="Pfam" id="PF02518">
    <property type="entry name" value="HATPase_c"/>
    <property type="match status" value="1"/>
</dbReference>
<dbReference type="Proteomes" id="UP001375743">
    <property type="component" value="Unassembled WGS sequence"/>
</dbReference>
<dbReference type="RefSeq" id="WP_418158881.1">
    <property type="nucleotide sequence ID" value="NZ_JBBLZC010000006.1"/>
</dbReference>
<dbReference type="Pfam" id="PF12860">
    <property type="entry name" value="PAS_7"/>
    <property type="match status" value="3"/>
</dbReference>
<dbReference type="SMART" id="SM00091">
    <property type="entry name" value="PAS"/>
    <property type="match status" value="11"/>
</dbReference>
<feature type="domain" description="PAS" evidence="10">
    <location>
        <begin position="1242"/>
        <end position="1312"/>
    </location>
</feature>
<dbReference type="Pfam" id="PF13188">
    <property type="entry name" value="PAS_8"/>
    <property type="match status" value="1"/>
</dbReference>
<dbReference type="EMBL" id="JBBLZC010000006">
    <property type="protein sequence ID" value="MEK0083028.1"/>
    <property type="molecule type" value="Genomic_DNA"/>
</dbReference>